<dbReference type="AlphaFoldDB" id="A0A2S3GN79"/>
<dbReference type="PANTHER" id="PTHR10887:SF520">
    <property type="entry name" value="P-LOOP CONTAINING NUCLEOSIDE TRIPHOSPHATE HYDROLASE SUPERFAMILY PROTEIN"/>
    <property type="match status" value="1"/>
</dbReference>
<dbReference type="InterPro" id="IPR045055">
    <property type="entry name" value="DNA2/NAM7-like"/>
</dbReference>
<dbReference type="GO" id="GO:0004386">
    <property type="term" value="F:helicase activity"/>
    <property type="evidence" value="ECO:0007669"/>
    <property type="project" value="InterPro"/>
</dbReference>
<dbReference type="SUPFAM" id="SSF52540">
    <property type="entry name" value="P-loop containing nucleoside triphosphate hydrolases"/>
    <property type="match status" value="1"/>
</dbReference>
<evidence type="ECO:0000313" key="2">
    <source>
        <dbReference type="EMBL" id="PAN05200.2"/>
    </source>
</evidence>
<reference evidence="2" key="1">
    <citation type="submission" date="2018-04" db="EMBL/GenBank/DDBJ databases">
        <title>WGS assembly of Panicum hallii.</title>
        <authorList>
            <person name="Lovell J."/>
            <person name="Jenkins J."/>
            <person name="Lowry D."/>
            <person name="Mamidi S."/>
            <person name="Sreedasyam A."/>
            <person name="Weng X."/>
            <person name="Barry K."/>
            <person name="Bonette J."/>
            <person name="Campitelli B."/>
            <person name="Daum C."/>
            <person name="Gordon S."/>
            <person name="Gould B."/>
            <person name="Lipzen A."/>
            <person name="Macqueen A."/>
            <person name="Palacio-Mejia J."/>
            <person name="Plott C."/>
            <person name="Shakirov E."/>
            <person name="Shu S."/>
            <person name="Yoshinaga Y."/>
            <person name="Zane M."/>
            <person name="Rokhsar D."/>
            <person name="Grimwood J."/>
            <person name="Schmutz J."/>
            <person name="Juenger T."/>
        </authorList>
    </citation>
    <scope>NUCLEOTIDE SEQUENCE [LARGE SCALE GENOMIC DNA]</scope>
    <source>
        <strain evidence="2">FIL2</strain>
    </source>
</reference>
<dbReference type="Proteomes" id="UP000243499">
    <property type="component" value="Chromosome 1"/>
</dbReference>
<sequence>MATAQALFKEVLSFPVDDILKRKQSHFKVETIPNEFATRLAYTEAFRNPKLEEIWHHIDSSMDTISRGLDVVSYKCSKNRRGLNEYNIKLNLENVENMPRKGDLMLFLERGLESRDQIIKAGSFCTIIVVIDNTRTYNHTTSMLVWMSRSPYGGSLNDQRSYQVMSMCNLTTFACSWEVMTRGCQDNPEIINLMLTKNKENVDNILLADGKYGQFTGKDFGLNKSQKDAVASCISASECPNKLSVRLIWGPPGTGKTKTASVVLLMLLKNLSTRRTLVCAPTNTALTQLASVLFL</sequence>
<protein>
    <recommendedName>
        <fullName evidence="1">DNA2/NAM7 helicase helicase domain-containing protein</fullName>
    </recommendedName>
</protein>
<gene>
    <name evidence="2" type="ORF">PAHAL_1G121500</name>
</gene>
<dbReference type="PANTHER" id="PTHR10887">
    <property type="entry name" value="DNA2/NAM7 HELICASE FAMILY"/>
    <property type="match status" value="1"/>
</dbReference>
<dbReference type="Pfam" id="PF13086">
    <property type="entry name" value="AAA_11"/>
    <property type="match status" value="1"/>
</dbReference>
<proteinExistence type="predicted"/>
<feature type="domain" description="DNA2/NAM7 helicase helicase" evidence="1">
    <location>
        <begin position="222"/>
        <end position="291"/>
    </location>
</feature>
<accession>A0A2S3GN79</accession>
<dbReference type="Gene3D" id="3.40.50.300">
    <property type="entry name" value="P-loop containing nucleotide triphosphate hydrolases"/>
    <property type="match status" value="1"/>
</dbReference>
<dbReference type="InterPro" id="IPR027417">
    <property type="entry name" value="P-loop_NTPase"/>
</dbReference>
<dbReference type="InterPro" id="IPR041677">
    <property type="entry name" value="DNA2/NAM7_AAA_11"/>
</dbReference>
<dbReference type="EMBL" id="CM008046">
    <property type="protein sequence ID" value="PAN05200.2"/>
    <property type="molecule type" value="Genomic_DNA"/>
</dbReference>
<name>A0A2S3GN79_9POAL</name>
<evidence type="ECO:0000259" key="1">
    <source>
        <dbReference type="Pfam" id="PF13086"/>
    </source>
</evidence>
<dbReference type="Gramene" id="PAN05200">
    <property type="protein sequence ID" value="PAN05200"/>
    <property type="gene ID" value="PAHAL_1G121500"/>
</dbReference>
<organism evidence="2">
    <name type="scientific">Panicum hallii</name>
    <dbReference type="NCBI Taxonomy" id="206008"/>
    <lineage>
        <taxon>Eukaryota</taxon>
        <taxon>Viridiplantae</taxon>
        <taxon>Streptophyta</taxon>
        <taxon>Embryophyta</taxon>
        <taxon>Tracheophyta</taxon>
        <taxon>Spermatophyta</taxon>
        <taxon>Magnoliopsida</taxon>
        <taxon>Liliopsida</taxon>
        <taxon>Poales</taxon>
        <taxon>Poaceae</taxon>
        <taxon>PACMAD clade</taxon>
        <taxon>Panicoideae</taxon>
        <taxon>Panicodae</taxon>
        <taxon>Paniceae</taxon>
        <taxon>Panicinae</taxon>
        <taxon>Panicum</taxon>
        <taxon>Panicum sect. Panicum</taxon>
    </lineage>
</organism>